<evidence type="ECO:0000256" key="1">
    <source>
        <dbReference type="ARBA" id="ARBA00004370"/>
    </source>
</evidence>
<reference evidence="6" key="1">
    <citation type="submission" date="2020-05" db="EMBL/GenBank/DDBJ databases">
        <authorList>
            <person name="Chiriac C."/>
            <person name="Salcher M."/>
            <person name="Ghai R."/>
            <person name="Kavagutti S V."/>
        </authorList>
    </citation>
    <scope>NUCLEOTIDE SEQUENCE</scope>
</reference>
<dbReference type="AlphaFoldDB" id="A0A6J7HQ17"/>
<protein>
    <submittedName>
        <fullName evidence="6">Unannotated protein</fullName>
    </submittedName>
</protein>
<dbReference type="PROSITE" id="PS51257">
    <property type="entry name" value="PROKAR_LIPOPROTEIN"/>
    <property type="match status" value="1"/>
</dbReference>
<dbReference type="InterPro" id="IPR045214">
    <property type="entry name" value="Surf1/Surf4"/>
</dbReference>
<dbReference type="InterPro" id="IPR002994">
    <property type="entry name" value="Surf1/Shy1"/>
</dbReference>
<feature type="transmembrane region" description="Helical" evidence="5">
    <location>
        <begin position="12"/>
        <end position="32"/>
    </location>
</feature>
<evidence type="ECO:0000256" key="4">
    <source>
        <dbReference type="ARBA" id="ARBA00023136"/>
    </source>
</evidence>
<dbReference type="EMBL" id="CAFBMR010000057">
    <property type="protein sequence ID" value="CAB4919363.1"/>
    <property type="molecule type" value="Genomic_DNA"/>
</dbReference>
<dbReference type="PROSITE" id="PS50895">
    <property type="entry name" value="SURF1"/>
    <property type="match status" value="1"/>
</dbReference>
<comment type="subcellular location">
    <subcellularLocation>
        <location evidence="1">Membrane</location>
    </subcellularLocation>
</comment>
<keyword evidence="4 5" id="KW-0472">Membrane</keyword>
<dbReference type="PANTHER" id="PTHR23427">
    <property type="entry name" value="SURFEIT LOCUS PROTEIN"/>
    <property type="match status" value="1"/>
</dbReference>
<dbReference type="GO" id="GO:0016020">
    <property type="term" value="C:membrane"/>
    <property type="evidence" value="ECO:0007669"/>
    <property type="project" value="UniProtKB-SubCell"/>
</dbReference>
<evidence type="ECO:0000256" key="5">
    <source>
        <dbReference type="SAM" id="Phobius"/>
    </source>
</evidence>
<feature type="transmembrane region" description="Helical" evidence="5">
    <location>
        <begin position="203"/>
        <end position="223"/>
    </location>
</feature>
<dbReference type="Pfam" id="PF02104">
    <property type="entry name" value="SURF1"/>
    <property type="match status" value="1"/>
</dbReference>
<gene>
    <name evidence="6" type="ORF">UFOPK3610_01315</name>
</gene>
<proteinExistence type="predicted"/>
<evidence type="ECO:0000256" key="2">
    <source>
        <dbReference type="ARBA" id="ARBA00022692"/>
    </source>
</evidence>
<keyword evidence="2 5" id="KW-0812">Transmembrane</keyword>
<name>A0A6J7HQ17_9ZZZZ</name>
<organism evidence="6">
    <name type="scientific">freshwater metagenome</name>
    <dbReference type="NCBI Taxonomy" id="449393"/>
    <lineage>
        <taxon>unclassified sequences</taxon>
        <taxon>metagenomes</taxon>
        <taxon>ecological metagenomes</taxon>
    </lineage>
</organism>
<sequence>MLRLLFTPRWLARSLLGVVLLAACVGLGVWQWDRAQATLDSEHAALEVPVQVIDLAPAGTDLPGESVGRPVFATGSYTAPPLYVSNRALDGRKGFWVLSPLELSDGSQVAILRGWLPEVVEVPTGNVEVTGVMQPYENFYSGSTAKNGVIVSMTRDEIVAAWGEDVRAGIVNLSSQDPAFPGDPLPVPSTVQPGGVGFPLQNFFYALQWLIFAGFVVFFWWRWIGIDLRDLDRGKEAP</sequence>
<dbReference type="CDD" id="cd06662">
    <property type="entry name" value="SURF1"/>
    <property type="match status" value="1"/>
</dbReference>
<dbReference type="PANTHER" id="PTHR23427:SF2">
    <property type="entry name" value="SURFEIT LOCUS PROTEIN 1"/>
    <property type="match status" value="1"/>
</dbReference>
<evidence type="ECO:0000313" key="6">
    <source>
        <dbReference type="EMBL" id="CAB4919363.1"/>
    </source>
</evidence>
<accession>A0A6J7HQ17</accession>
<evidence type="ECO:0000256" key="3">
    <source>
        <dbReference type="ARBA" id="ARBA00022989"/>
    </source>
</evidence>
<keyword evidence="3 5" id="KW-1133">Transmembrane helix</keyword>